<keyword evidence="4" id="KW-1134">Transmembrane beta strand</keyword>
<keyword evidence="6" id="KW-0472">Membrane</keyword>
<evidence type="ECO:0000256" key="6">
    <source>
        <dbReference type="ARBA" id="ARBA00023136"/>
    </source>
</evidence>
<organism evidence="10 11">
    <name type="scientific">Thermus scotoductus</name>
    <dbReference type="NCBI Taxonomy" id="37636"/>
    <lineage>
        <taxon>Bacteria</taxon>
        <taxon>Thermotogati</taxon>
        <taxon>Deinococcota</taxon>
        <taxon>Deinococci</taxon>
        <taxon>Thermales</taxon>
        <taxon>Thermaceae</taxon>
        <taxon>Thermus</taxon>
    </lineage>
</organism>
<evidence type="ECO:0000256" key="2">
    <source>
        <dbReference type="ARBA" id="ARBA00007613"/>
    </source>
</evidence>
<dbReference type="Proteomes" id="UP000288082">
    <property type="component" value="Unassembled WGS sequence"/>
</dbReference>
<dbReference type="AlphaFoldDB" id="A0A430QVC4"/>
<dbReference type="Pfam" id="PF02321">
    <property type="entry name" value="OEP"/>
    <property type="match status" value="1"/>
</dbReference>
<comment type="similarity">
    <text evidence="2">Belongs to the outer membrane factor (OMF) (TC 1.B.17) family.</text>
</comment>
<protein>
    <submittedName>
        <fullName evidence="10">Transporter</fullName>
    </submittedName>
</protein>
<evidence type="ECO:0000313" key="10">
    <source>
        <dbReference type="EMBL" id="RTG98904.1"/>
    </source>
</evidence>
<dbReference type="EMBL" id="PELM01000486">
    <property type="protein sequence ID" value="RTG98904.1"/>
    <property type="molecule type" value="Genomic_DNA"/>
</dbReference>
<evidence type="ECO:0000256" key="3">
    <source>
        <dbReference type="ARBA" id="ARBA00022448"/>
    </source>
</evidence>
<dbReference type="PANTHER" id="PTHR30026">
    <property type="entry name" value="OUTER MEMBRANE PROTEIN TOLC"/>
    <property type="match status" value="1"/>
</dbReference>
<keyword evidence="8" id="KW-0175">Coiled coil</keyword>
<sequence>MAKALALLLFLLPALAQGALSPLKDHPLARQAQALLQAAAKALEAQASPLALNVQGNYARLGYECTPPSLCQSLPATGGSLTLALVLTPFPFGDVQNSLERARIAYRRAELGYRKVLTALQTQAVAAYGRYQLALLGEKVAQKGVELAQAALEAARKRQANPKELREAELALKEAENRLLEAQRNVELARKGAEGLVDLTKPLPEIPPPQGTTPLSLEEARLSLEEARIAHMSALRTLFPEVKASYLLYPSGNDTLALSLSSRTLQPTLAYTRQDPAQRPTSLPGGGSYRTLEEMRLSFSLTLSPGLFAALEAAEAQVRGAEEALKAAERQARLQEETLNNSLKTLRTSLELARLRLEAQERTLAETKKRLELGLESPLALLQAELSLAQAELALAQAESDLRTKWMELYQFYGELLPEVTP</sequence>
<name>A0A430QVC4_THESC</name>
<keyword evidence="9" id="KW-0732">Signal</keyword>
<feature type="coiled-coil region" evidence="8">
    <location>
        <begin position="311"/>
        <end position="401"/>
    </location>
</feature>
<dbReference type="RefSeq" id="WP_126188106.1">
    <property type="nucleotide sequence ID" value="NZ_PELM01000486.1"/>
</dbReference>
<feature type="signal peptide" evidence="9">
    <location>
        <begin position="1"/>
        <end position="16"/>
    </location>
</feature>
<evidence type="ECO:0000256" key="4">
    <source>
        <dbReference type="ARBA" id="ARBA00022452"/>
    </source>
</evidence>
<keyword evidence="3" id="KW-0813">Transport</keyword>
<evidence type="ECO:0000256" key="8">
    <source>
        <dbReference type="SAM" id="Coils"/>
    </source>
</evidence>
<evidence type="ECO:0000313" key="11">
    <source>
        <dbReference type="Proteomes" id="UP000288082"/>
    </source>
</evidence>
<dbReference type="GO" id="GO:0009279">
    <property type="term" value="C:cell outer membrane"/>
    <property type="evidence" value="ECO:0007669"/>
    <property type="project" value="UniProtKB-SubCell"/>
</dbReference>
<evidence type="ECO:0000256" key="1">
    <source>
        <dbReference type="ARBA" id="ARBA00004442"/>
    </source>
</evidence>
<keyword evidence="5" id="KW-0812">Transmembrane</keyword>
<dbReference type="InterPro" id="IPR003423">
    <property type="entry name" value="OMP_efflux"/>
</dbReference>
<dbReference type="PANTHER" id="PTHR30026:SF20">
    <property type="entry name" value="OUTER MEMBRANE PROTEIN TOLC"/>
    <property type="match status" value="1"/>
</dbReference>
<feature type="chain" id="PRO_5019165606" evidence="9">
    <location>
        <begin position="17"/>
        <end position="422"/>
    </location>
</feature>
<dbReference type="GO" id="GO:1990281">
    <property type="term" value="C:efflux pump complex"/>
    <property type="evidence" value="ECO:0007669"/>
    <property type="project" value="TreeGrafter"/>
</dbReference>
<comment type="subcellular location">
    <subcellularLocation>
        <location evidence="1">Cell outer membrane</location>
    </subcellularLocation>
</comment>
<reference evidence="10 11" key="1">
    <citation type="journal article" date="2019" name="Extremophiles">
        <title>Biogeography of thermophiles and predominance of Thermus scotoductus in domestic water heaters.</title>
        <authorList>
            <person name="Wilpiszeski R.L."/>
            <person name="Zhang Z."/>
            <person name="House C.H."/>
        </authorList>
    </citation>
    <scope>NUCLEOTIDE SEQUENCE [LARGE SCALE GENOMIC DNA]</scope>
    <source>
        <strain evidence="10 11">38_S38</strain>
    </source>
</reference>
<feature type="coiled-coil region" evidence="8">
    <location>
        <begin position="163"/>
        <end position="192"/>
    </location>
</feature>
<evidence type="ECO:0000256" key="7">
    <source>
        <dbReference type="ARBA" id="ARBA00023237"/>
    </source>
</evidence>
<dbReference type="InterPro" id="IPR051906">
    <property type="entry name" value="TolC-like"/>
</dbReference>
<dbReference type="Gene3D" id="1.20.1600.10">
    <property type="entry name" value="Outer membrane efflux proteins (OEP)"/>
    <property type="match status" value="1"/>
</dbReference>
<accession>A0A430QVC4</accession>
<evidence type="ECO:0000256" key="5">
    <source>
        <dbReference type="ARBA" id="ARBA00022692"/>
    </source>
</evidence>
<dbReference type="GO" id="GO:0015288">
    <property type="term" value="F:porin activity"/>
    <property type="evidence" value="ECO:0007669"/>
    <property type="project" value="TreeGrafter"/>
</dbReference>
<proteinExistence type="inferred from homology"/>
<gene>
    <name evidence="10" type="ORF">CSW50_14195</name>
</gene>
<evidence type="ECO:0000256" key="9">
    <source>
        <dbReference type="SAM" id="SignalP"/>
    </source>
</evidence>
<comment type="caution">
    <text evidence="10">The sequence shown here is derived from an EMBL/GenBank/DDBJ whole genome shotgun (WGS) entry which is preliminary data.</text>
</comment>
<dbReference type="SUPFAM" id="SSF56954">
    <property type="entry name" value="Outer membrane efflux proteins (OEP)"/>
    <property type="match status" value="1"/>
</dbReference>
<dbReference type="GO" id="GO:0015562">
    <property type="term" value="F:efflux transmembrane transporter activity"/>
    <property type="evidence" value="ECO:0007669"/>
    <property type="project" value="InterPro"/>
</dbReference>
<keyword evidence="7" id="KW-0998">Cell outer membrane</keyword>